<evidence type="ECO:0000313" key="2">
    <source>
        <dbReference type="EMBL" id="ACU35524.1"/>
    </source>
</evidence>
<dbReference type="EMBL" id="CP001630">
    <property type="protein sequence ID" value="ACU35524.1"/>
    <property type="molecule type" value="Genomic_DNA"/>
</dbReference>
<feature type="region of interest" description="Disordered" evidence="1">
    <location>
        <begin position="69"/>
        <end position="90"/>
    </location>
</feature>
<dbReference type="eggNOG" id="ENOG5034A8J">
    <property type="taxonomic scope" value="Bacteria"/>
</dbReference>
<name>C6WBF6_ACTMD</name>
<evidence type="ECO:0000313" key="3">
    <source>
        <dbReference type="Proteomes" id="UP000002213"/>
    </source>
</evidence>
<dbReference type="KEGG" id="ami:Amir_1575"/>
<proteinExistence type="predicted"/>
<feature type="compositionally biased region" description="Acidic residues" evidence="1">
    <location>
        <begin position="69"/>
        <end position="81"/>
    </location>
</feature>
<sequence length="90" mass="9814">MGRVVDSYVVRYVGGPLDGRVDSVARPRPEPRPTVKHVHLHGGPKIVHHYDLHYAVEYGCEYRLRVDDEDGVGDERGDDGDGACTGAGEG</sequence>
<protein>
    <submittedName>
        <fullName evidence="2">Uncharacterized protein</fullName>
    </submittedName>
</protein>
<dbReference type="AlphaFoldDB" id="C6WBF6"/>
<accession>C6WBF6</accession>
<evidence type="ECO:0000256" key="1">
    <source>
        <dbReference type="SAM" id="MobiDB-lite"/>
    </source>
</evidence>
<dbReference type="HOGENOM" id="CLU_2434270_0_0_11"/>
<feature type="compositionally biased region" description="Basic and acidic residues" evidence="1">
    <location>
        <begin position="19"/>
        <end position="33"/>
    </location>
</feature>
<dbReference type="STRING" id="446462.Amir_1575"/>
<feature type="region of interest" description="Disordered" evidence="1">
    <location>
        <begin position="19"/>
        <end position="39"/>
    </location>
</feature>
<dbReference type="Proteomes" id="UP000002213">
    <property type="component" value="Chromosome"/>
</dbReference>
<keyword evidence="3" id="KW-1185">Reference proteome</keyword>
<organism evidence="2 3">
    <name type="scientific">Actinosynnema mirum (strain ATCC 29888 / DSM 43827 / JCM 3225 / NBRC 14064 / NCIMB 13271 / NRRL B-12336 / IMRU 3971 / 101)</name>
    <dbReference type="NCBI Taxonomy" id="446462"/>
    <lineage>
        <taxon>Bacteria</taxon>
        <taxon>Bacillati</taxon>
        <taxon>Actinomycetota</taxon>
        <taxon>Actinomycetes</taxon>
        <taxon>Pseudonocardiales</taxon>
        <taxon>Pseudonocardiaceae</taxon>
        <taxon>Actinosynnema</taxon>
    </lineage>
</organism>
<reference evidence="2 3" key="1">
    <citation type="journal article" date="2009" name="Stand. Genomic Sci.">
        <title>Complete genome sequence of Actinosynnema mirum type strain (101).</title>
        <authorList>
            <person name="Land M."/>
            <person name="Lapidus A."/>
            <person name="Mayilraj S."/>
            <person name="Chen F."/>
            <person name="Copeland A."/>
            <person name="Del Rio T.G."/>
            <person name="Nolan M."/>
            <person name="Lucas S."/>
            <person name="Tice H."/>
            <person name="Cheng J.F."/>
            <person name="Chertkov O."/>
            <person name="Bruce D."/>
            <person name="Goodwin L."/>
            <person name="Pitluck S."/>
            <person name="Rohde M."/>
            <person name="Goker M."/>
            <person name="Pati A."/>
            <person name="Ivanova N."/>
            <person name="Mavromatis K."/>
            <person name="Chen A."/>
            <person name="Palaniappan K."/>
            <person name="Hauser L."/>
            <person name="Chang Y.J."/>
            <person name="Jeffries C.C."/>
            <person name="Brettin T."/>
            <person name="Detter J.C."/>
            <person name="Han C."/>
            <person name="Chain P."/>
            <person name="Tindall B.J."/>
            <person name="Bristow J."/>
            <person name="Eisen J.A."/>
            <person name="Markowitz V."/>
            <person name="Hugenholtz P."/>
            <person name="Kyrpides N.C."/>
            <person name="Klenk H.P."/>
        </authorList>
    </citation>
    <scope>NUCLEOTIDE SEQUENCE [LARGE SCALE GENOMIC DNA]</scope>
    <source>
        <strain evidence="3">ATCC 29888 / DSM 43827 / JCM 3225 / NBRC 14064 / NCIMB 13271 / NRRL B-12336 / IMRU 3971 / 101</strain>
    </source>
</reference>
<gene>
    <name evidence="2" type="ordered locus">Amir_1575</name>
</gene>